<feature type="compositionally biased region" description="Low complexity" evidence="1">
    <location>
        <begin position="44"/>
        <end position="59"/>
    </location>
</feature>
<sequence length="161" mass="17385">MTGRPPILCVRGAVEGNHGHRLFQRDRCWRHRKHYPGLECADRQPVPAQAPAQGNPGADDVGRGVRLGRGLAEFTYGESRFLGHAGDAPGSHSRVIYNPEDRGAIAYSTTDDRIPTNAFLETLVGIVYGGGFTLSGSRLLSARHFTTRFDAAVVSMGIVAV</sequence>
<organism evidence="2 3">
    <name type="scientific">Stenotrophomonas mori</name>
    <dbReference type="NCBI Taxonomy" id="2871096"/>
    <lineage>
        <taxon>Bacteria</taxon>
        <taxon>Pseudomonadati</taxon>
        <taxon>Pseudomonadota</taxon>
        <taxon>Gammaproteobacteria</taxon>
        <taxon>Lysobacterales</taxon>
        <taxon>Lysobacteraceae</taxon>
        <taxon>Stenotrophomonas</taxon>
    </lineage>
</organism>
<protein>
    <submittedName>
        <fullName evidence="2">Uncharacterized protein</fullName>
    </submittedName>
</protein>
<dbReference type="Proteomes" id="UP001431235">
    <property type="component" value="Unassembled WGS sequence"/>
</dbReference>
<evidence type="ECO:0000256" key="1">
    <source>
        <dbReference type="SAM" id="MobiDB-lite"/>
    </source>
</evidence>
<evidence type="ECO:0000313" key="2">
    <source>
        <dbReference type="EMBL" id="MCL7713871.1"/>
    </source>
</evidence>
<proteinExistence type="predicted"/>
<accession>A0ABT0SFI5</accession>
<feature type="region of interest" description="Disordered" evidence="1">
    <location>
        <begin position="41"/>
        <end position="62"/>
    </location>
</feature>
<dbReference type="EMBL" id="JAIKTS010000001">
    <property type="protein sequence ID" value="MCL7713871.1"/>
    <property type="molecule type" value="Genomic_DNA"/>
</dbReference>
<evidence type="ECO:0000313" key="3">
    <source>
        <dbReference type="Proteomes" id="UP001431235"/>
    </source>
</evidence>
<comment type="caution">
    <text evidence="2">The sequence shown here is derived from an EMBL/GenBank/DDBJ whole genome shotgun (WGS) entry which is preliminary data.</text>
</comment>
<reference evidence="2 3" key="1">
    <citation type="submission" date="2021-08" db="EMBL/GenBank/DDBJ databases">
        <title>Novel members of of the genus Stenotrophomonas from differernt environment.</title>
        <authorList>
            <person name="Deng Y."/>
        </authorList>
    </citation>
    <scope>NUCLEOTIDE SEQUENCE [LARGE SCALE GENOMIC DNA]</scope>
    <source>
        <strain evidence="2 3">CPCC 101365</strain>
    </source>
</reference>
<gene>
    <name evidence="2" type="ORF">K5L01_04230</name>
</gene>
<name>A0ABT0SFI5_9GAMM</name>
<keyword evidence="3" id="KW-1185">Reference proteome</keyword>
<dbReference type="RefSeq" id="WP_250062227.1">
    <property type="nucleotide sequence ID" value="NZ_JAIKTS010000001.1"/>
</dbReference>